<evidence type="ECO:0000313" key="15">
    <source>
        <dbReference type="Proteomes" id="UP000077315"/>
    </source>
</evidence>
<comment type="similarity">
    <text evidence="1 10">Belongs to the peptidase A1 family.</text>
</comment>
<feature type="disulfide bond" evidence="9">
    <location>
        <begin position="99"/>
        <end position="104"/>
    </location>
</feature>
<dbReference type="PANTHER" id="PTHR47966:SF65">
    <property type="entry name" value="ASPARTIC-TYPE ENDOPEPTIDASE"/>
    <property type="match status" value="1"/>
</dbReference>
<evidence type="ECO:0000256" key="7">
    <source>
        <dbReference type="ARBA" id="ARBA00023157"/>
    </source>
</evidence>
<evidence type="ECO:0000256" key="2">
    <source>
        <dbReference type="ARBA" id="ARBA00022670"/>
    </source>
</evidence>
<dbReference type="InterPro" id="IPR033121">
    <property type="entry name" value="PEPTIDASE_A1"/>
</dbReference>
<dbReference type="Pfam" id="PF00026">
    <property type="entry name" value="Asp"/>
    <property type="match status" value="1"/>
</dbReference>
<evidence type="ECO:0000256" key="11">
    <source>
        <dbReference type="SAM" id="MobiDB-lite"/>
    </source>
</evidence>
<dbReference type="Proteomes" id="UP000077315">
    <property type="component" value="Unassembled WGS sequence"/>
</dbReference>
<dbReference type="AlphaFoldDB" id="A0A167Q7P6"/>
<feature type="active site" evidence="8">
    <location>
        <position position="322"/>
    </location>
</feature>
<feature type="chain" id="PRO_5007891440" description="Peptidase A1 domain-containing protein" evidence="12">
    <location>
        <begin position="19"/>
        <end position="513"/>
    </location>
</feature>
<proteinExistence type="inferred from homology"/>
<keyword evidence="6" id="KW-0865">Zymogen</keyword>
<evidence type="ECO:0000313" key="14">
    <source>
        <dbReference type="EMBL" id="OAD79228.1"/>
    </source>
</evidence>
<evidence type="ECO:0000256" key="5">
    <source>
        <dbReference type="ARBA" id="ARBA00022801"/>
    </source>
</evidence>
<accession>A0A167Q7P6</accession>
<dbReference type="InParanoid" id="A0A167Q7P6"/>
<feature type="domain" description="Peptidase A1" evidence="13">
    <location>
        <begin position="68"/>
        <end position="452"/>
    </location>
</feature>
<feature type="compositionally biased region" description="Low complexity" evidence="11">
    <location>
        <begin position="467"/>
        <end position="487"/>
    </location>
</feature>
<dbReference type="InterPro" id="IPR001969">
    <property type="entry name" value="Aspartic_peptidase_AS"/>
</dbReference>
<dbReference type="GO" id="GO:0004190">
    <property type="term" value="F:aspartic-type endopeptidase activity"/>
    <property type="evidence" value="ECO:0007669"/>
    <property type="project" value="UniProtKB-KW"/>
</dbReference>
<protein>
    <recommendedName>
        <fullName evidence="13">Peptidase A1 domain-containing protein</fullName>
    </recommendedName>
</protein>
<keyword evidence="2 10" id="KW-0645">Protease</keyword>
<feature type="disulfide bond" evidence="9">
    <location>
        <begin position="361"/>
        <end position="409"/>
    </location>
</feature>
<dbReference type="VEuPathDB" id="FungiDB:PHYBLDRAFT_179030"/>
<feature type="signal peptide" evidence="12">
    <location>
        <begin position="1"/>
        <end position="18"/>
    </location>
</feature>
<dbReference type="Gene3D" id="2.40.70.10">
    <property type="entry name" value="Acid Proteases"/>
    <property type="match status" value="2"/>
</dbReference>
<evidence type="ECO:0000256" key="1">
    <source>
        <dbReference type="ARBA" id="ARBA00007447"/>
    </source>
</evidence>
<dbReference type="PROSITE" id="PS51767">
    <property type="entry name" value="PEPTIDASE_A1"/>
    <property type="match status" value="1"/>
</dbReference>
<dbReference type="PRINTS" id="PR00792">
    <property type="entry name" value="PEPSIN"/>
</dbReference>
<dbReference type="GeneID" id="28998992"/>
<dbReference type="RefSeq" id="XP_018297268.1">
    <property type="nucleotide sequence ID" value="XM_018438086.1"/>
</dbReference>
<dbReference type="InterPro" id="IPR021109">
    <property type="entry name" value="Peptidase_aspartic_dom_sf"/>
</dbReference>
<dbReference type="EMBL" id="KV440972">
    <property type="protein sequence ID" value="OAD79228.1"/>
    <property type="molecule type" value="Genomic_DNA"/>
</dbReference>
<evidence type="ECO:0000259" key="13">
    <source>
        <dbReference type="PROSITE" id="PS51767"/>
    </source>
</evidence>
<keyword evidence="15" id="KW-1185">Reference proteome</keyword>
<dbReference type="STRING" id="763407.A0A167Q7P6"/>
<evidence type="ECO:0000256" key="4">
    <source>
        <dbReference type="ARBA" id="ARBA00022750"/>
    </source>
</evidence>
<evidence type="ECO:0000256" key="3">
    <source>
        <dbReference type="ARBA" id="ARBA00022729"/>
    </source>
</evidence>
<dbReference type="PANTHER" id="PTHR47966">
    <property type="entry name" value="BETA-SITE APP-CLEAVING ENZYME, ISOFORM A-RELATED"/>
    <property type="match status" value="1"/>
</dbReference>
<name>A0A167Q7P6_PHYB8</name>
<dbReference type="SUPFAM" id="SSF50630">
    <property type="entry name" value="Acid proteases"/>
    <property type="match status" value="1"/>
</dbReference>
<dbReference type="PROSITE" id="PS00141">
    <property type="entry name" value="ASP_PROTEASE"/>
    <property type="match status" value="2"/>
</dbReference>
<evidence type="ECO:0000256" key="12">
    <source>
        <dbReference type="SAM" id="SignalP"/>
    </source>
</evidence>
<organism evidence="14 15">
    <name type="scientific">Phycomyces blakesleeanus (strain ATCC 8743b / DSM 1359 / FGSC 10004 / NBRC 33097 / NRRL 1555)</name>
    <dbReference type="NCBI Taxonomy" id="763407"/>
    <lineage>
        <taxon>Eukaryota</taxon>
        <taxon>Fungi</taxon>
        <taxon>Fungi incertae sedis</taxon>
        <taxon>Mucoromycota</taxon>
        <taxon>Mucoromycotina</taxon>
        <taxon>Mucoromycetes</taxon>
        <taxon>Mucorales</taxon>
        <taxon>Phycomycetaceae</taxon>
        <taxon>Phycomyces</taxon>
    </lineage>
</organism>
<keyword evidence="7 9" id="KW-1015">Disulfide bond</keyword>
<feature type="active site" evidence="8">
    <location>
        <position position="86"/>
    </location>
</feature>
<gene>
    <name evidence="14" type="ORF">PHYBLDRAFT_179030</name>
</gene>
<keyword evidence="4 10" id="KW-0064">Aspartyl protease</keyword>
<evidence type="ECO:0000256" key="10">
    <source>
        <dbReference type="RuleBase" id="RU000454"/>
    </source>
</evidence>
<evidence type="ECO:0000256" key="8">
    <source>
        <dbReference type="PIRSR" id="PIRSR601461-1"/>
    </source>
</evidence>
<dbReference type="OrthoDB" id="771136at2759"/>
<keyword evidence="3 12" id="KW-0732">Signal</keyword>
<reference evidence="15" key="1">
    <citation type="submission" date="2015-06" db="EMBL/GenBank/DDBJ databases">
        <title>Expansion of signal transduction pathways in fungi by whole-genome duplication.</title>
        <authorList>
            <consortium name="DOE Joint Genome Institute"/>
            <person name="Corrochano L.M."/>
            <person name="Kuo A."/>
            <person name="Marcet-Houben M."/>
            <person name="Polaino S."/>
            <person name="Salamov A."/>
            <person name="Villalobos J.M."/>
            <person name="Alvarez M.I."/>
            <person name="Avalos J."/>
            <person name="Benito E.P."/>
            <person name="Benoit I."/>
            <person name="Burger G."/>
            <person name="Camino L.P."/>
            <person name="Canovas D."/>
            <person name="Cerda-Olmedo E."/>
            <person name="Cheng J.-F."/>
            <person name="Dominguez A."/>
            <person name="Elias M."/>
            <person name="Eslava A.P."/>
            <person name="Glaser F."/>
            <person name="Grimwood J."/>
            <person name="Gutierrez G."/>
            <person name="Heitman J."/>
            <person name="Henrissat B."/>
            <person name="Iturriaga E.A."/>
            <person name="Lang B.F."/>
            <person name="Lavin J.L."/>
            <person name="Lee S."/>
            <person name="Li W."/>
            <person name="Lindquist E."/>
            <person name="Lopez-Garcia S."/>
            <person name="Luque E.M."/>
            <person name="Marcos A.T."/>
            <person name="Martin J."/>
            <person name="McCluskey K."/>
            <person name="Medina H.R."/>
            <person name="Miralles-Duran A."/>
            <person name="Miyazaki A."/>
            <person name="Munoz-Torres E."/>
            <person name="Oguiza J.A."/>
            <person name="Ohm R."/>
            <person name="Olmedo M."/>
            <person name="Orejas M."/>
            <person name="Ortiz-Castellanos L."/>
            <person name="Pisabarro A.G."/>
            <person name="Rodriguez-Romero J."/>
            <person name="Ruiz-Herrera J."/>
            <person name="Ruiz-Vazquez R."/>
            <person name="Sanz C."/>
            <person name="Schackwitz W."/>
            <person name="Schmutz J."/>
            <person name="Shahriari M."/>
            <person name="Shelest E."/>
            <person name="Silva-Franco F."/>
            <person name="Soanes D."/>
            <person name="Syed K."/>
            <person name="Tagua V.G."/>
            <person name="Talbot N.J."/>
            <person name="Thon M."/>
            <person name="De vries R.P."/>
            <person name="Wiebenga A."/>
            <person name="Yadav J.S."/>
            <person name="Braun E.L."/>
            <person name="Baker S."/>
            <person name="Garre V."/>
            <person name="Horwitz B."/>
            <person name="Torres-Martinez S."/>
            <person name="Idnurm A."/>
            <person name="Herrera-Estrella A."/>
            <person name="Gabaldon T."/>
            <person name="Grigoriev I.V."/>
        </authorList>
    </citation>
    <scope>NUCLEOTIDE SEQUENCE [LARGE SCALE GENOMIC DNA]</scope>
    <source>
        <strain evidence="15">NRRL 1555(-)</strain>
    </source>
</reference>
<dbReference type="GO" id="GO:0006508">
    <property type="term" value="P:proteolysis"/>
    <property type="evidence" value="ECO:0007669"/>
    <property type="project" value="UniProtKB-KW"/>
</dbReference>
<dbReference type="InterPro" id="IPR001461">
    <property type="entry name" value="Aspartic_peptidase_A1"/>
</dbReference>
<keyword evidence="5 10" id="KW-0378">Hydrolase</keyword>
<evidence type="ECO:0000256" key="9">
    <source>
        <dbReference type="PIRSR" id="PIRSR601461-2"/>
    </source>
</evidence>
<dbReference type="FunFam" id="2.40.70.10:FF:000008">
    <property type="entry name" value="Cathepsin D"/>
    <property type="match status" value="1"/>
</dbReference>
<sequence>MHLSTSILLCLGAVAVNAATVKHSPQVIRLPLIRNPNSKDIITQKRNIHLFKRDPAEAPLYNDDGSQYLVQLSVGTPAQNFTVTLDTGSADLWVPSTQCPQNTCPYTRFDQSASSSFKSLSQNFEITYGIGNVNGTFVTDTVTIAGVQVQNQQFGLASSTNNILTNPTTIGVSSQTSSSSSDLASNSDTVGNGILGMGFPLLTTSAGADGVAYYPLIFNMVDQKLITDPVFSIYMNTASSTGWAGELIIGGVDTSKYTGDIVYLPVAALSSTSTTSLSSLGSSANAYKGYYYWMVYGQGISLISGTTTTDVGMGSISAFIFDTGTTLTYLPQAMAKAIVSSVAGSNGYRLDSSSGTYMVDCNAVSSTVTVQLQMSTTGKTMSSPVTLNVPGANLIIPVDADTPEKASVCIFGIAPSSSSSSGGSFSMYLFGDSILRSAYLVFDIGNQRIGIAAANGVGGSVNGKSGGTSSSNTPSSSSSSSSGSSAKSGANPTLTLGLLISVLGITGSLLTSL</sequence>
<evidence type="ECO:0000256" key="6">
    <source>
        <dbReference type="ARBA" id="ARBA00023145"/>
    </source>
</evidence>
<feature type="region of interest" description="Disordered" evidence="11">
    <location>
        <begin position="463"/>
        <end position="487"/>
    </location>
</feature>